<organism evidence="8 9">
    <name type="scientific">Glutamicibacter ectropisis</name>
    <dbReference type="NCBI Taxonomy" id="3046593"/>
    <lineage>
        <taxon>Bacteria</taxon>
        <taxon>Bacillati</taxon>
        <taxon>Actinomycetota</taxon>
        <taxon>Actinomycetes</taxon>
        <taxon>Micrococcales</taxon>
        <taxon>Micrococcaceae</taxon>
        <taxon>Glutamicibacter</taxon>
    </lineage>
</organism>
<keyword evidence="8" id="KW-0067">ATP-binding</keyword>
<feature type="transmembrane region" description="Helical" evidence="5">
    <location>
        <begin position="60"/>
        <end position="81"/>
    </location>
</feature>
<feature type="transmembrane region" description="Helical" evidence="5">
    <location>
        <begin position="138"/>
        <end position="157"/>
    </location>
</feature>
<dbReference type="InterPro" id="IPR011527">
    <property type="entry name" value="ABC1_TM_dom"/>
</dbReference>
<proteinExistence type="predicted"/>
<evidence type="ECO:0000259" key="6">
    <source>
        <dbReference type="PROSITE" id="PS50893"/>
    </source>
</evidence>
<dbReference type="EMBL" id="CP125942">
    <property type="protein sequence ID" value="XAO47159.1"/>
    <property type="molecule type" value="Genomic_DNA"/>
</dbReference>
<accession>A0AAU6WI24</accession>
<comment type="subcellular location">
    <subcellularLocation>
        <location evidence="1">Cell membrane</location>
        <topology evidence="1">Multi-pass membrane protein</topology>
    </subcellularLocation>
</comment>
<dbReference type="PROSITE" id="PS50929">
    <property type="entry name" value="ABC_TM1F"/>
    <property type="match status" value="1"/>
</dbReference>
<dbReference type="Pfam" id="PF00005">
    <property type="entry name" value="ABC_tran"/>
    <property type="match status" value="1"/>
</dbReference>
<evidence type="ECO:0000256" key="4">
    <source>
        <dbReference type="ARBA" id="ARBA00023136"/>
    </source>
</evidence>
<evidence type="ECO:0000313" key="8">
    <source>
        <dbReference type="EMBL" id="XAO47159.1"/>
    </source>
</evidence>
<feature type="transmembrane region" description="Helical" evidence="5">
    <location>
        <begin position="163"/>
        <end position="181"/>
    </location>
</feature>
<dbReference type="CDD" id="cd07346">
    <property type="entry name" value="ABC_6TM_exporters"/>
    <property type="match status" value="1"/>
</dbReference>
<feature type="transmembrane region" description="Helical" evidence="5">
    <location>
        <begin position="251"/>
        <end position="270"/>
    </location>
</feature>
<feature type="domain" description="ABC transporter" evidence="6">
    <location>
        <begin position="327"/>
        <end position="578"/>
    </location>
</feature>
<keyword evidence="9" id="KW-1185">Reference proteome</keyword>
<dbReference type="PROSITE" id="PS00211">
    <property type="entry name" value="ABC_TRANSPORTER_1"/>
    <property type="match status" value="1"/>
</dbReference>
<dbReference type="SUPFAM" id="SSF52540">
    <property type="entry name" value="P-loop containing nucleoside triphosphate hydrolases"/>
    <property type="match status" value="1"/>
</dbReference>
<dbReference type="PANTHER" id="PTHR43394">
    <property type="entry name" value="ATP-DEPENDENT PERMEASE MDL1, MITOCHONDRIAL"/>
    <property type="match status" value="1"/>
</dbReference>
<gene>
    <name evidence="8" type="ORF">QMQ05_06460</name>
</gene>
<evidence type="ECO:0000259" key="7">
    <source>
        <dbReference type="PROSITE" id="PS50929"/>
    </source>
</evidence>
<dbReference type="InterPro" id="IPR039421">
    <property type="entry name" value="Type_1_exporter"/>
</dbReference>
<dbReference type="InterPro" id="IPR036640">
    <property type="entry name" value="ABC1_TM_sf"/>
</dbReference>
<dbReference type="SUPFAM" id="SSF90123">
    <property type="entry name" value="ABC transporter transmembrane region"/>
    <property type="match status" value="1"/>
</dbReference>
<feature type="domain" description="ABC transmembrane type-1" evidence="7">
    <location>
        <begin position="24"/>
        <end position="305"/>
    </location>
</feature>
<dbReference type="GO" id="GO:0015421">
    <property type="term" value="F:ABC-type oligopeptide transporter activity"/>
    <property type="evidence" value="ECO:0007669"/>
    <property type="project" value="TreeGrafter"/>
</dbReference>
<reference evidence="8 9" key="1">
    <citation type="submission" date="2023-05" db="EMBL/GenBank/DDBJ databases">
        <title>Glutamicibacter sp. B1, complete genome.</title>
        <authorList>
            <person name="Long Y.H."/>
            <person name="Fang T."/>
            <person name="Li X.Y."/>
        </authorList>
    </citation>
    <scope>NUCLEOTIDE SEQUENCE [LARGE SCALE GENOMIC DNA]</scope>
    <source>
        <strain evidence="8 9">B1</strain>
    </source>
</reference>
<feature type="transmembrane region" description="Helical" evidence="5">
    <location>
        <begin position="23"/>
        <end position="48"/>
    </location>
</feature>
<keyword evidence="2 5" id="KW-0812">Transmembrane</keyword>
<evidence type="ECO:0000313" key="9">
    <source>
        <dbReference type="Proteomes" id="UP001486888"/>
    </source>
</evidence>
<feature type="transmembrane region" description="Helical" evidence="5">
    <location>
        <begin position="276"/>
        <end position="297"/>
    </location>
</feature>
<name>A0AAU6WI24_9MICC</name>
<dbReference type="Proteomes" id="UP001486888">
    <property type="component" value="Chromosome"/>
</dbReference>
<dbReference type="GO" id="GO:0005886">
    <property type="term" value="C:plasma membrane"/>
    <property type="evidence" value="ECO:0007669"/>
    <property type="project" value="UniProtKB-SubCell"/>
</dbReference>
<dbReference type="KEGG" id="gey:QMQ05_06460"/>
<dbReference type="Pfam" id="PF00664">
    <property type="entry name" value="ABC_membrane"/>
    <property type="match status" value="1"/>
</dbReference>
<evidence type="ECO:0000256" key="1">
    <source>
        <dbReference type="ARBA" id="ARBA00004651"/>
    </source>
</evidence>
<dbReference type="AlphaFoldDB" id="A0AAU6WI24"/>
<sequence length="578" mass="60724">MSSPRPSGSLLLRASLHAERRRIIAAVALLSCWTAGEALVPALIGATIDHAIAGGTMTQLVLWLTALGLCFAMLSFGYRFGARLGNSGMNRQVHHLRTRIAEHVMAPDYRPQTHRMPGEIATITSVDTDVSASIIRQASLGLSALCGLLVCAAYLLWANLWVGLSVLVITPLGMAALRWLTPRLSKASDNLQADIAASGAAAADLMAGVQVLRGIGGHDQAAARYRDASQRAASAGIVSASASGRIDAAQVLVSGTVLLAAAGLGTWQVLAGHMSIGALLGVLGVAQFLSTPLGTLVSTVEARTRSLAAADRIAALLEDGAESSGDQRPIPRAKCALTIDLPALSDRPLTLAPDSFTVLVCAEDSLRAQLATTLSLGNRQQKAAPNSADSLQHLLLDGIDISLIDPAYLPNLLRLAPHQAHLVEGTIRENIFGEAPVPDPRSLELLLRASGVDELLENFPEGLEHLVQGRGFNLSGGQRQRIALARALAGGPLIRVLQEPTSAVDSVTEANIAQGLLRWREHAQESGTGAGTLLILSTSPTLLHAADEVVFVDRDGSIARSTHLDLCAKSTYEKVVSR</sequence>
<dbReference type="InterPro" id="IPR003439">
    <property type="entry name" value="ABC_transporter-like_ATP-bd"/>
</dbReference>
<keyword evidence="8" id="KW-0547">Nucleotide-binding</keyword>
<keyword evidence="3 5" id="KW-1133">Transmembrane helix</keyword>
<dbReference type="RefSeq" id="WP_345473965.1">
    <property type="nucleotide sequence ID" value="NZ_CP125942.1"/>
</dbReference>
<protein>
    <submittedName>
        <fullName evidence="8">ABC transporter ATP-binding protein</fullName>
    </submittedName>
</protein>
<dbReference type="Gene3D" id="3.40.50.300">
    <property type="entry name" value="P-loop containing nucleotide triphosphate hydrolases"/>
    <property type="match status" value="1"/>
</dbReference>
<dbReference type="InterPro" id="IPR017871">
    <property type="entry name" value="ABC_transporter-like_CS"/>
</dbReference>
<evidence type="ECO:0000256" key="5">
    <source>
        <dbReference type="SAM" id="Phobius"/>
    </source>
</evidence>
<dbReference type="GO" id="GO:0005524">
    <property type="term" value="F:ATP binding"/>
    <property type="evidence" value="ECO:0007669"/>
    <property type="project" value="UniProtKB-KW"/>
</dbReference>
<dbReference type="PANTHER" id="PTHR43394:SF1">
    <property type="entry name" value="ATP-BINDING CASSETTE SUB-FAMILY B MEMBER 10, MITOCHONDRIAL"/>
    <property type="match status" value="1"/>
</dbReference>
<dbReference type="InterPro" id="IPR027417">
    <property type="entry name" value="P-loop_NTPase"/>
</dbReference>
<dbReference type="Gene3D" id="1.20.1560.10">
    <property type="entry name" value="ABC transporter type 1, transmembrane domain"/>
    <property type="match status" value="1"/>
</dbReference>
<dbReference type="PROSITE" id="PS50893">
    <property type="entry name" value="ABC_TRANSPORTER_2"/>
    <property type="match status" value="1"/>
</dbReference>
<evidence type="ECO:0000256" key="2">
    <source>
        <dbReference type="ARBA" id="ARBA00022692"/>
    </source>
</evidence>
<dbReference type="GO" id="GO:0016887">
    <property type="term" value="F:ATP hydrolysis activity"/>
    <property type="evidence" value="ECO:0007669"/>
    <property type="project" value="InterPro"/>
</dbReference>
<keyword evidence="4 5" id="KW-0472">Membrane</keyword>
<evidence type="ECO:0000256" key="3">
    <source>
        <dbReference type="ARBA" id="ARBA00022989"/>
    </source>
</evidence>